<protein>
    <recommendedName>
        <fullName evidence="13">Putative peroxiredoxin bcp</fullName>
        <ecNumber evidence="3">1.11.1.24</ecNumber>
    </recommendedName>
    <alternativeName>
        <fullName evidence="14">Bacterioferritin comigratory protein homolog</fullName>
    </alternativeName>
    <alternativeName>
        <fullName evidence="9">Thioredoxin peroxidase</fullName>
    </alternativeName>
    <alternativeName>
        <fullName evidence="11">Thioredoxin-dependent peroxiredoxin Bcp</fullName>
    </alternativeName>
</protein>
<dbReference type="GO" id="GO:0045454">
    <property type="term" value="P:cell redox homeostasis"/>
    <property type="evidence" value="ECO:0007669"/>
    <property type="project" value="TreeGrafter"/>
</dbReference>
<dbReference type="PANTHER" id="PTHR42801">
    <property type="entry name" value="THIOREDOXIN-DEPENDENT PEROXIDE REDUCTASE"/>
    <property type="match status" value="1"/>
</dbReference>
<dbReference type="InterPro" id="IPR000866">
    <property type="entry name" value="AhpC/TSA"/>
</dbReference>
<evidence type="ECO:0000259" key="16">
    <source>
        <dbReference type="PROSITE" id="PS51352"/>
    </source>
</evidence>
<evidence type="ECO:0000256" key="14">
    <source>
        <dbReference type="ARBA" id="ARBA00078138"/>
    </source>
</evidence>
<reference evidence="17 18" key="1">
    <citation type="submission" date="2018-04" db="EMBL/GenBank/DDBJ databases">
        <title>Novel Campyloabacter and Helicobacter Species and Strains.</title>
        <authorList>
            <person name="Mannion A.J."/>
            <person name="Shen Z."/>
            <person name="Fox J.G."/>
        </authorList>
    </citation>
    <scope>NUCLEOTIDE SEQUENCE [LARGE SCALE GENOMIC DNA]</scope>
    <source>
        <strain evidence="17 18">MIT 04-9362</strain>
    </source>
</reference>
<dbReference type="AlphaFoldDB" id="A0A3D8JA07"/>
<evidence type="ECO:0000256" key="11">
    <source>
        <dbReference type="ARBA" id="ARBA00042639"/>
    </source>
</evidence>
<dbReference type="SUPFAM" id="SSF52833">
    <property type="entry name" value="Thioredoxin-like"/>
    <property type="match status" value="1"/>
</dbReference>
<dbReference type="InterPro" id="IPR036249">
    <property type="entry name" value="Thioredoxin-like_sf"/>
</dbReference>
<keyword evidence="18" id="KW-1185">Reference proteome</keyword>
<evidence type="ECO:0000256" key="10">
    <source>
        <dbReference type="ARBA" id="ARBA00038489"/>
    </source>
</evidence>
<comment type="function">
    <text evidence="1">Thiol-specific peroxidase that catalyzes the reduction of hydrogen peroxide and organic hydroperoxides to water and alcohols, respectively. Plays a role in cell protection against oxidative stress by detoxifying peroxides and as sensor of hydrogen peroxide-mediated signaling events.</text>
</comment>
<comment type="catalytic activity">
    <reaction evidence="12">
        <text>a hydroperoxide + [thioredoxin]-dithiol = an alcohol + [thioredoxin]-disulfide + H2O</text>
        <dbReference type="Rhea" id="RHEA:62620"/>
        <dbReference type="Rhea" id="RHEA-COMP:10698"/>
        <dbReference type="Rhea" id="RHEA-COMP:10700"/>
        <dbReference type="ChEBI" id="CHEBI:15377"/>
        <dbReference type="ChEBI" id="CHEBI:29950"/>
        <dbReference type="ChEBI" id="CHEBI:30879"/>
        <dbReference type="ChEBI" id="CHEBI:35924"/>
        <dbReference type="ChEBI" id="CHEBI:50058"/>
        <dbReference type="EC" id="1.11.1.24"/>
    </reaction>
</comment>
<dbReference type="OrthoDB" id="9812811at2"/>
<evidence type="ECO:0000256" key="7">
    <source>
        <dbReference type="ARBA" id="ARBA00023157"/>
    </source>
</evidence>
<evidence type="ECO:0000256" key="1">
    <source>
        <dbReference type="ARBA" id="ARBA00003330"/>
    </source>
</evidence>
<evidence type="ECO:0000256" key="4">
    <source>
        <dbReference type="ARBA" id="ARBA00022559"/>
    </source>
</evidence>
<keyword evidence="8" id="KW-0676">Redox-active center</keyword>
<dbReference type="InterPro" id="IPR024706">
    <property type="entry name" value="Peroxiredoxin_AhpC-typ"/>
</dbReference>
<dbReference type="PANTHER" id="PTHR42801:SF4">
    <property type="entry name" value="AHPC_TSA FAMILY PROTEIN"/>
    <property type="match status" value="1"/>
</dbReference>
<name>A0A3D8JA07_9HELI</name>
<dbReference type="GO" id="GO:0008379">
    <property type="term" value="F:thioredoxin peroxidase activity"/>
    <property type="evidence" value="ECO:0007669"/>
    <property type="project" value="TreeGrafter"/>
</dbReference>
<evidence type="ECO:0000256" key="6">
    <source>
        <dbReference type="ARBA" id="ARBA00023002"/>
    </source>
</evidence>
<keyword evidence="6" id="KW-0560">Oxidoreductase</keyword>
<dbReference type="EMBL" id="NXLX01000003">
    <property type="protein sequence ID" value="RDU74299.1"/>
    <property type="molecule type" value="Genomic_DNA"/>
</dbReference>
<dbReference type="PIRSF" id="PIRSF000239">
    <property type="entry name" value="AHPC"/>
    <property type="match status" value="1"/>
</dbReference>
<dbReference type="GO" id="GO:0005737">
    <property type="term" value="C:cytoplasm"/>
    <property type="evidence" value="ECO:0007669"/>
    <property type="project" value="TreeGrafter"/>
</dbReference>
<dbReference type="FunFam" id="3.40.30.10:FF:000007">
    <property type="entry name" value="Thioredoxin-dependent thiol peroxidase"/>
    <property type="match status" value="1"/>
</dbReference>
<organism evidence="17 18">
    <name type="scientific">Helicobacter anseris</name>
    <dbReference type="NCBI Taxonomy" id="375926"/>
    <lineage>
        <taxon>Bacteria</taxon>
        <taxon>Pseudomonadati</taxon>
        <taxon>Campylobacterota</taxon>
        <taxon>Epsilonproteobacteria</taxon>
        <taxon>Campylobacterales</taxon>
        <taxon>Helicobacteraceae</taxon>
        <taxon>Helicobacter</taxon>
    </lineage>
</organism>
<evidence type="ECO:0000313" key="18">
    <source>
        <dbReference type="Proteomes" id="UP000256695"/>
    </source>
</evidence>
<evidence type="ECO:0000256" key="2">
    <source>
        <dbReference type="ARBA" id="ARBA00011245"/>
    </source>
</evidence>
<gene>
    <name evidence="17" type="ORF">CQA57_02120</name>
</gene>
<comment type="subunit">
    <text evidence="2">Monomer.</text>
</comment>
<dbReference type="Proteomes" id="UP000256695">
    <property type="component" value="Unassembled WGS sequence"/>
</dbReference>
<evidence type="ECO:0000256" key="8">
    <source>
        <dbReference type="ARBA" id="ARBA00023284"/>
    </source>
</evidence>
<feature type="domain" description="Thioredoxin" evidence="16">
    <location>
        <begin position="2"/>
        <end position="150"/>
    </location>
</feature>
<comment type="similarity">
    <text evidence="10">Belongs to the peroxiredoxin family. BCP/PrxQ subfamily.</text>
</comment>
<evidence type="ECO:0000313" key="17">
    <source>
        <dbReference type="EMBL" id="RDU74299.1"/>
    </source>
</evidence>
<evidence type="ECO:0000256" key="13">
    <source>
        <dbReference type="ARBA" id="ARBA00072587"/>
    </source>
</evidence>
<dbReference type="InterPro" id="IPR013766">
    <property type="entry name" value="Thioredoxin_domain"/>
</dbReference>
<dbReference type="RefSeq" id="WP_115578594.1">
    <property type="nucleotide sequence ID" value="NZ_NXLX01000003.1"/>
</dbReference>
<comment type="caution">
    <text evidence="17">The sequence shown here is derived from an EMBL/GenBank/DDBJ whole genome shotgun (WGS) entry which is preliminary data.</text>
</comment>
<dbReference type="GO" id="GO:0034599">
    <property type="term" value="P:cellular response to oxidative stress"/>
    <property type="evidence" value="ECO:0007669"/>
    <property type="project" value="TreeGrafter"/>
</dbReference>
<dbReference type="InterPro" id="IPR050924">
    <property type="entry name" value="Peroxiredoxin_BCP/PrxQ"/>
</dbReference>
<keyword evidence="4" id="KW-0575">Peroxidase</keyword>
<dbReference type="EC" id="1.11.1.24" evidence="3"/>
<proteinExistence type="inferred from homology"/>
<feature type="active site" description="Cysteine sulfenic acid (-SOH) intermediate; for peroxidase activity" evidence="15">
    <location>
        <position position="44"/>
    </location>
</feature>
<sequence length="150" mass="17122">MLKKGDKAPDFCLKNQDDIEVSLKDLIDRDIVLYFYPKDNTSGCTLQAQDFSCLKEEFEKKGVIIVGISPDSPKSHRNFIQNKQLDIMLLSDIEKVVMKAYGAYGKKMMYGKEVFGVIRSTFIIKEGRIVEVFYGVRAKGHAQKVLEFLD</sequence>
<evidence type="ECO:0000256" key="9">
    <source>
        <dbReference type="ARBA" id="ARBA00032824"/>
    </source>
</evidence>
<keyword evidence="7" id="KW-1015">Disulfide bond</keyword>
<dbReference type="Pfam" id="PF00578">
    <property type="entry name" value="AhpC-TSA"/>
    <property type="match status" value="1"/>
</dbReference>
<accession>A0A3D8JA07</accession>
<keyword evidence="5" id="KW-0049">Antioxidant</keyword>
<evidence type="ECO:0000256" key="3">
    <source>
        <dbReference type="ARBA" id="ARBA00013017"/>
    </source>
</evidence>
<evidence type="ECO:0000256" key="15">
    <source>
        <dbReference type="PIRSR" id="PIRSR000239-1"/>
    </source>
</evidence>
<evidence type="ECO:0000256" key="12">
    <source>
        <dbReference type="ARBA" id="ARBA00049091"/>
    </source>
</evidence>
<dbReference type="Gene3D" id="3.40.30.10">
    <property type="entry name" value="Glutaredoxin"/>
    <property type="match status" value="1"/>
</dbReference>
<dbReference type="PROSITE" id="PS51352">
    <property type="entry name" value="THIOREDOXIN_2"/>
    <property type="match status" value="1"/>
</dbReference>
<dbReference type="CDD" id="cd03017">
    <property type="entry name" value="PRX_BCP"/>
    <property type="match status" value="1"/>
</dbReference>
<evidence type="ECO:0000256" key="5">
    <source>
        <dbReference type="ARBA" id="ARBA00022862"/>
    </source>
</evidence>